<dbReference type="STRING" id="1852522.SAMN06295960_4953"/>
<protein>
    <recommendedName>
        <fullName evidence="3">Flp pilus-assembly TadE/G-like</fullName>
    </recommendedName>
</protein>
<dbReference type="EMBL" id="FXAZ01000013">
    <property type="protein sequence ID" value="SMG59489.1"/>
    <property type="molecule type" value="Genomic_DNA"/>
</dbReference>
<sequence length="162" mass="18714">MRMIAYGLLTVILSSFLIVPMVELAIVYREKIVLDSAVRNASRVAKDRALEFEHMRNLDAVMDEERFKQYFSEAFEDGMNLSQNSSAGRILRFTSNDGKFHPFTISLYFFEEDDGRQLSKVTIRAESDYKFKTALMRTAASLNSNVHYELATERTYNLSVRN</sequence>
<gene>
    <name evidence="1" type="ORF">SAMN06295960_4953</name>
</gene>
<keyword evidence="2" id="KW-1185">Reference proteome</keyword>
<dbReference type="Proteomes" id="UP000193834">
    <property type="component" value="Unassembled WGS sequence"/>
</dbReference>
<organism evidence="1 2">
    <name type="scientific">Paenibacillus aquistagni</name>
    <dbReference type="NCBI Taxonomy" id="1852522"/>
    <lineage>
        <taxon>Bacteria</taxon>
        <taxon>Bacillati</taxon>
        <taxon>Bacillota</taxon>
        <taxon>Bacilli</taxon>
        <taxon>Bacillales</taxon>
        <taxon>Paenibacillaceae</taxon>
        <taxon>Paenibacillus</taxon>
    </lineage>
</organism>
<dbReference type="OrthoDB" id="2086173at2"/>
<evidence type="ECO:0000313" key="1">
    <source>
        <dbReference type="EMBL" id="SMG59489.1"/>
    </source>
</evidence>
<reference evidence="1 2" key="1">
    <citation type="submission" date="2017-04" db="EMBL/GenBank/DDBJ databases">
        <authorList>
            <person name="Afonso C.L."/>
            <person name="Miller P.J."/>
            <person name="Scott M.A."/>
            <person name="Spackman E."/>
            <person name="Goraichik I."/>
            <person name="Dimitrov K.M."/>
            <person name="Suarez D.L."/>
            <person name="Swayne D.E."/>
        </authorList>
    </citation>
    <scope>NUCLEOTIDE SEQUENCE [LARGE SCALE GENOMIC DNA]</scope>
    <source>
        <strain evidence="1 2">11</strain>
    </source>
</reference>
<evidence type="ECO:0000313" key="2">
    <source>
        <dbReference type="Proteomes" id="UP000193834"/>
    </source>
</evidence>
<accession>A0A1X7M2A7</accession>
<evidence type="ECO:0008006" key="3">
    <source>
        <dbReference type="Google" id="ProtNLM"/>
    </source>
</evidence>
<dbReference type="RefSeq" id="WP_139829223.1">
    <property type="nucleotide sequence ID" value="NZ_FXAZ01000013.1"/>
</dbReference>
<name>A0A1X7M2A7_9BACL</name>
<proteinExistence type="predicted"/>
<dbReference type="AlphaFoldDB" id="A0A1X7M2A7"/>